<dbReference type="HOGENOM" id="CLU_1200196_0_0_1"/>
<evidence type="ECO:0000256" key="1">
    <source>
        <dbReference type="ARBA" id="ARBA00022737"/>
    </source>
</evidence>
<dbReference type="PROSITE" id="PS50297">
    <property type="entry name" value="ANK_REP_REGION"/>
    <property type="match status" value="1"/>
</dbReference>
<dbReference type="PhylomeDB" id="S8AV72"/>
<dbReference type="InterPro" id="IPR050889">
    <property type="entry name" value="Dendritic_Spine_Reg/Scaffold"/>
</dbReference>
<dbReference type="Proteomes" id="UP000019376">
    <property type="component" value="Unassembled WGS sequence"/>
</dbReference>
<dbReference type="InterPro" id="IPR002110">
    <property type="entry name" value="Ankyrin_rpt"/>
</dbReference>
<reference evidence="4 5" key="1">
    <citation type="journal article" date="2013" name="PLoS ONE">
        <title>Genomic and secretomic analyses reveal unique features of the lignocellulolytic enzyme system of Penicillium decumbens.</title>
        <authorList>
            <person name="Liu G."/>
            <person name="Zhang L."/>
            <person name="Wei X."/>
            <person name="Zou G."/>
            <person name="Qin Y."/>
            <person name="Ma L."/>
            <person name="Li J."/>
            <person name="Zheng H."/>
            <person name="Wang S."/>
            <person name="Wang C."/>
            <person name="Xun L."/>
            <person name="Zhao G.-P."/>
            <person name="Zhou Z."/>
            <person name="Qu Y."/>
        </authorList>
    </citation>
    <scope>NUCLEOTIDE SEQUENCE [LARGE SCALE GENOMIC DNA]</scope>
    <source>
        <strain evidence="5">114-2 / CGMCC 5302</strain>
    </source>
</reference>
<dbReference type="InterPro" id="IPR036770">
    <property type="entry name" value="Ankyrin_rpt-contain_sf"/>
</dbReference>
<dbReference type="Pfam" id="PF00023">
    <property type="entry name" value="Ank"/>
    <property type="match status" value="1"/>
</dbReference>
<evidence type="ECO:0000256" key="2">
    <source>
        <dbReference type="ARBA" id="ARBA00023043"/>
    </source>
</evidence>
<keyword evidence="1" id="KW-0677">Repeat</keyword>
<dbReference type="OrthoDB" id="426293at2759"/>
<evidence type="ECO:0008006" key="6">
    <source>
        <dbReference type="Google" id="ProtNLM"/>
    </source>
</evidence>
<evidence type="ECO:0000313" key="4">
    <source>
        <dbReference type="EMBL" id="EPS25757.1"/>
    </source>
</evidence>
<gene>
    <name evidence="4" type="ORF">PDE_00693</name>
</gene>
<dbReference type="PROSITE" id="PS50088">
    <property type="entry name" value="ANK_REPEAT"/>
    <property type="match status" value="1"/>
</dbReference>
<keyword evidence="2 3" id="KW-0040">ANK repeat</keyword>
<dbReference type="PANTHER" id="PTHR24166">
    <property type="entry name" value="ROLLING PEBBLES, ISOFORM B"/>
    <property type="match status" value="1"/>
</dbReference>
<dbReference type="Gene3D" id="1.25.40.20">
    <property type="entry name" value="Ankyrin repeat-containing domain"/>
    <property type="match status" value="2"/>
</dbReference>
<keyword evidence="5" id="KW-1185">Reference proteome</keyword>
<sequence length="231" mass="26069">MDGALIHRCICASSSSVRIFRGLFVITCSRISPSTTDHDRKLTEWFLDHGSNPNQRCDSYRDCTPLLVAYRETDFSIVKPLLRRGASLQQGQILHYAAMCELDDRFDSLDYLVRKGLSVNDIMYPNCGDEYYFNMYSSTGTPLHHAAAKGLLDSVIFLIENGASPRIKDLGGRVALEWAEANGRSLVAEFLRPLSIDCGLETASRFTAENRRHFNTVPMERFLKESGYQLV</sequence>
<dbReference type="PANTHER" id="PTHR24166:SF52">
    <property type="entry name" value="ANKYRIN REPEAT DOMAIN-CONTAINING PROTEIN 65"/>
    <property type="match status" value="1"/>
</dbReference>
<feature type="repeat" description="ANK" evidence="3">
    <location>
        <begin position="138"/>
        <end position="170"/>
    </location>
</feature>
<proteinExistence type="predicted"/>
<dbReference type="AlphaFoldDB" id="S8AV72"/>
<dbReference type="STRING" id="933388.S8AV72"/>
<protein>
    <recommendedName>
        <fullName evidence="6">Ankyrin repeat protein</fullName>
    </recommendedName>
</protein>
<dbReference type="SUPFAM" id="SSF48403">
    <property type="entry name" value="Ankyrin repeat"/>
    <property type="match status" value="1"/>
</dbReference>
<dbReference type="EMBL" id="KB644408">
    <property type="protein sequence ID" value="EPS25757.1"/>
    <property type="molecule type" value="Genomic_DNA"/>
</dbReference>
<evidence type="ECO:0000313" key="5">
    <source>
        <dbReference type="Proteomes" id="UP000019376"/>
    </source>
</evidence>
<evidence type="ECO:0000256" key="3">
    <source>
        <dbReference type="PROSITE-ProRule" id="PRU00023"/>
    </source>
</evidence>
<dbReference type="SMART" id="SM00248">
    <property type="entry name" value="ANK"/>
    <property type="match status" value="3"/>
</dbReference>
<name>S8AV72_PENO1</name>
<organism evidence="4 5">
    <name type="scientific">Penicillium oxalicum (strain 114-2 / CGMCC 5302)</name>
    <name type="common">Penicillium decumbens</name>
    <dbReference type="NCBI Taxonomy" id="933388"/>
    <lineage>
        <taxon>Eukaryota</taxon>
        <taxon>Fungi</taxon>
        <taxon>Dikarya</taxon>
        <taxon>Ascomycota</taxon>
        <taxon>Pezizomycotina</taxon>
        <taxon>Eurotiomycetes</taxon>
        <taxon>Eurotiomycetidae</taxon>
        <taxon>Eurotiales</taxon>
        <taxon>Aspergillaceae</taxon>
        <taxon>Penicillium</taxon>
    </lineage>
</organism>
<accession>S8AV72</accession>